<feature type="transmembrane region" description="Helical" evidence="19">
    <location>
        <begin position="56"/>
        <end position="72"/>
    </location>
</feature>
<dbReference type="PANTHER" id="PTHR46382">
    <property type="entry name" value="PHOSPHATIDATE CYTIDYLYLTRANSFERASE"/>
    <property type="match status" value="1"/>
</dbReference>
<evidence type="ECO:0000256" key="4">
    <source>
        <dbReference type="ARBA" id="ARBA00005189"/>
    </source>
</evidence>
<keyword evidence="12 18" id="KW-0548">Nucleotidyltransferase</keyword>
<comment type="catalytic activity">
    <reaction evidence="1 18">
        <text>a 1,2-diacyl-sn-glycero-3-phosphate + CTP + H(+) = a CDP-1,2-diacyl-sn-glycerol + diphosphate</text>
        <dbReference type="Rhea" id="RHEA:16229"/>
        <dbReference type="ChEBI" id="CHEBI:15378"/>
        <dbReference type="ChEBI" id="CHEBI:33019"/>
        <dbReference type="ChEBI" id="CHEBI:37563"/>
        <dbReference type="ChEBI" id="CHEBI:58332"/>
        <dbReference type="ChEBI" id="CHEBI:58608"/>
        <dbReference type="EC" id="2.7.7.41"/>
    </reaction>
</comment>
<keyword evidence="10 18" id="KW-0808">Transferase</keyword>
<evidence type="ECO:0000256" key="1">
    <source>
        <dbReference type="ARBA" id="ARBA00001698"/>
    </source>
</evidence>
<accession>A0ABV2AAG9</accession>
<dbReference type="PANTHER" id="PTHR46382:SF1">
    <property type="entry name" value="PHOSPHATIDATE CYTIDYLYLTRANSFERASE"/>
    <property type="match status" value="1"/>
</dbReference>
<reference evidence="20 21" key="1">
    <citation type="submission" date="2024-06" db="EMBL/GenBank/DDBJ databases">
        <authorList>
            <person name="Li Z."/>
            <person name="Jiang Y."/>
        </authorList>
    </citation>
    <scope>NUCLEOTIDE SEQUENCE [LARGE SCALE GENOMIC DNA]</scope>
    <source>
        <strain evidence="20 21">HSW-8</strain>
    </source>
</reference>
<keyword evidence="21" id="KW-1185">Reference proteome</keyword>
<evidence type="ECO:0000256" key="5">
    <source>
        <dbReference type="ARBA" id="ARBA00010185"/>
    </source>
</evidence>
<evidence type="ECO:0000256" key="10">
    <source>
        <dbReference type="ARBA" id="ARBA00022679"/>
    </source>
</evidence>
<evidence type="ECO:0000256" key="16">
    <source>
        <dbReference type="ARBA" id="ARBA00023209"/>
    </source>
</evidence>
<sequence>MLIQRLATAMVLLPALLALVWFAPTPVVFVVFALTGTVIAWEWGGLMHLPAPWARRGYAALTGVILGLAWFTPLRDAWLAWLLLPVALWWLLVPLLFRGFPGNLQRHPIAPPLMGLLGLLLVASTILSLAWLHAQPDGALKLLYLLFLVFAADTGAFLAGRNFGRRKLAPMISPGKTVEGAIGGLLLCAAWALTGGVYAFGVAGSELGWLLALSLLVALASIVGDLVESMFKRLGGIKDSGNILPGHGGLLDRVDSILAAAPLMVLGLQLTGL</sequence>
<evidence type="ECO:0000256" key="6">
    <source>
        <dbReference type="ARBA" id="ARBA00012487"/>
    </source>
</evidence>
<comment type="similarity">
    <text evidence="5 18">Belongs to the CDS family.</text>
</comment>
<dbReference type="RefSeq" id="WP_352889316.1">
    <property type="nucleotide sequence ID" value="NZ_JBEPIJ010000009.1"/>
</dbReference>
<keyword evidence="8" id="KW-1003">Cell membrane</keyword>
<evidence type="ECO:0000256" key="9">
    <source>
        <dbReference type="ARBA" id="ARBA00022516"/>
    </source>
</evidence>
<feature type="transmembrane region" description="Helical" evidence="19">
    <location>
        <begin position="138"/>
        <end position="159"/>
    </location>
</feature>
<evidence type="ECO:0000256" key="18">
    <source>
        <dbReference type="RuleBase" id="RU003938"/>
    </source>
</evidence>
<dbReference type="Proteomes" id="UP001465331">
    <property type="component" value="Unassembled WGS sequence"/>
</dbReference>
<dbReference type="GO" id="GO:0004605">
    <property type="term" value="F:phosphatidate cytidylyltransferase activity"/>
    <property type="evidence" value="ECO:0007669"/>
    <property type="project" value="UniProtKB-EC"/>
</dbReference>
<keyword evidence="11 18" id="KW-0812">Transmembrane</keyword>
<organism evidence="20 21">
    <name type="scientific">Sinimarinibacterium thermocellulolyticum</name>
    <dbReference type="NCBI Taxonomy" id="3170016"/>
    <lineage>
        <taxon>Bacteria</taxon>
        <taxon>Pseudomonadati</taxon>
        <taxon>Pseudomonadota</taxon>
        <taxon>Gammaproteobacteria</taxon>
        <taxon>Nevskiales</taxon>
        <taxon>Nevskiaceae</taxon>
        <taxon>Sinimarinibacterium</taxon>
    </lineage>
</organism>
<keyword evidence="13 19" id="KW-1133">Transmembrane helix</keyword>
<evidence type="ECO:0000256" key="7">
    <source>
        <dbReference type="ARBA" id="ARBA00019373"/>
    </source>
</evidence>
<dbReference type="EC" id="2.7.7.41" evidence="6 18"/>
<keyword evidence="9" id="KW-0444">Lipid biosynthesis</keyword>
<keyword evidence="17" id="KW-1208">Phospholipid metabolism</keyword>
<evidence type="ECO:0000256" key="14">
    <source>
        <dbReference type="ARBA" id="ARBA00023098"/>
    </source>
</evidence>
<evidence type="ECO:0000256" key="15">
    <source>
        <dbReference type="ARBA" id="ARBA00023136"/>
    </source>
</evidence>
<dbReference type="InterPro" id="IPR000374">
    <property type="entry name" value="PC_trans"/>
</dbReference>
<dbReference type="EMBL" id="JBEPIJ010000009">
    <property type="protein sequence ID" value="MES0874250.1"/>
    <property type="molecule type" value="Genomic_DNA"/>
</dbReference>
<dbReference type="PROSITE" id="PS01315">
    <property type="entry name" value="CDS"/>
    <property type="match status" value="1"/>
</dbReference>
<comment type="subcellular location">
    <subcellularLocation>
        <location evidence="2">Cell membrane</location>
        <topology evidence="2">Multi-pass membrane protein</topology>
    </subcellularLocation>
</comment>
<evidence type="ECO:0000313" key="20">
    <source>
        <dbReference type="EMBL" id="MES0874250.1"/>
    </source>
</evidence>
<feature type="transmembrane region" description="Helical" evidence="19">
    <location>
        <begin position="109"/>
        <end position="132"/>
    </location>
</feature>
<protein>
    <recommendedName>
        <fullName evidence="7 18">Phosphatidate cytidylyltransferase</fullName>
        <ecNumber evidence="6 18">2.7.7.41</ecNumber>
    </recommendedName>
</protein>
<evidence type="ECO:0000256" key="19">
    <source>
        <dbReference type="SAM" id="Phobius"/>
    </source>
</evidence>
<evidence type="ECO:0000313" key="21">
    <source>
        <dbReference type="Proteomes" id="UP001465331"/>
    </source>
</evidence>
<evidence type="ECO:0000256" key="8">
    <source>
        <dbReference type="ARBA" id="ARBA00022475"/>
    </source>
</evidence>
<keyword evidence="14" id="KW-0443">Lipid metabolism</keyword>
<comment type="pathway">
    <text evidence="4">Lipid metabolism.</text>
</comment>
<feature type="transmembrane region" description="Helical" evidence="19">
    <location>
        <begin position="78"/>
        <end position="97"/>
    </location>
</feature>
<comment type="caution">
    <text evidence="20">The sequence shown here is derived from an EMBL/GenBank/DDBJ whole genome shotgun (WGS) entry which is preliminary data.</text>
</comment>
<feature type="transmembrane region" description="Helical" evidence="19">
    <location>
        <begin position="180"/>
        <end position="201"/>
    </location>
</feature>
<proteinExistence type="inferred from homology"/>
<dbReference type="Pfam" id="PF01148">
    <property type="entry name" value="CTP_transf_1"/>
    <property type="match status" value="1"/>
</dbReference>
<evidence type="ECO:0000256" key="3">
    <source>
        <dbReference type="ARBA" id="ARBA00005119"/>
    </source>
</evidence>
<evidence type="ECO:0000256" key="11">
    <source>
        <dbReference type="ARBA" id="ARBA00022692"/>
    </source>
</evidence>
<feature type="transmembrane region" description="Helical" evidence="19">
    <location>
        <begin position="207"/>
        <end position="227"/>
    </location>
</feature>
<evidence type="ECO:0000256" key="17">
    <source>
        <dbReference type="ARBA" id="ARBA00023264"/>
    </source>
</evidence>
<evidence type="ECO:0000256" key="2">
    <source>
        <dbReference type="ARBA" id="ARBA00004651"/>
    </source>
</evidence>
<evidence type="ECO:0000256" key="12">
    <source>
        <dbReference type="ARBA" id="ARBA00022695"/>
    </source>
</evidence>
<evidence type="ECO:0000256" key="13">
    <source>
        <dbReference type="ARBA" id="ARBA00022989"/>
    </source>
</evidence>
<keyword evidence="16" id="KW-0594">Phospholipid biosynthesis</keyword>
<keyword evidence="15 19" id="KW-0472">Membrane</keyword>
<name>A0ABV2AAG9_9GAMM</name>
<gene>
    <name evidence="20" type="ORF">ABSH63_09560</name>
</gene>
<comment type="pathway">
    <text evidence="3 18">Phospholipid metabolism; CDP-diacylglycerol biosynthesis; CDP-diacylglycerol from sn-glycerol 3-phosphate: step 3/3.</text>
</comment>